<feature type="domain" description="Histidine kinase/HSP90-like ATPase" evidence="3">
    <location>
        <begin position="24"/>
        <end position="143"/>
    </location>
</feature>
<dbReference type="RefSeq" id="WP_179822146.1">
    <property type="nucleotide sequence ID" value="NZ_JACCFS010000001.1"/>
</dbReference>
<dbReference type="CDD" id="cd16936">
    <property type="entry name" value="HATPase_RsbW-like"/>
    <property type="match status" value="1"/>
</dbReference>
<reference evidence="4 5" key="1">
    <citation type="submission" date="2020-07" db="EMBL/GenBank/DDBJ databases">
        <title>Sequencing the genomes of 1000 actinobacteria strains.</title>
        <authorList>
            <person name="Klenk H.-P."/>
        </authorList>
    </citation>
    <scope>NUCLEOTIDE SEQUENCE [LARGE SCALE GENOMIC DNA]</scope>
    <source>
        <strain evidence="4 5">DSM 44442</strain>
    </source>
</reference>
<evidence type="ECO:0000256" key="2">
    <source>
        <dbReference type="SAM" id="MobiDB-lite"/>
    </source>
</evidence>
<organism evidence="4 5">
    <name type="scientific">Nocardiopsis aegyptia</name>
    <dbReference type="NCBI Taxonomy" id="220378"/>
    <lineage>
        <taxon>Bacteria</taxon>
        <taxon>Bacillati</taxon>
        <taxon>Actinomycetota</taxon>
        <taxon>Actinomycetes</taxon>
        <taxon>Streptosporangiales</taxon>
        <taxon>Nocardiopsidaceae</taxon>
        <taxon>Nocardiopsis</taxon>
    </lineage>
</organism>
<dbReference type="Gene3D" id="3.30.565.10">
    <property type="entry name" value="Histidine kinase-like ATPase, C-terminal domain"/>
    <property type="match status" value="1"/>
</dbReference>
<comment type="caution">
    <text evidence="4">The sequence shown here is derived from an EMBL/GenBank/DDBJ whole genome shotgun (WGS) entry which is preliminary data.</text>
</comment>
<keyword evidence="1" id="KW-0808">Transferase</keyword>
<feature type="region of interest" description="Disordered" evidence="2">
    <location>
        <begin position="152"/>
        <end position="172"/>
    </location>
</feature>
<gene>
    <name evidence="4" type="ORF">HNR10_001669</name>
</gene>
<dbReference type="InterPro" id="IPR050267">
    <property type="entry name" value="Anti-sigma-factor_SerPK"/>
</dbReference>
<proteinExistence type="predicted"/>
<dbReference type="InterPro" id="IPR003594">
    <property type="entry name" value="HATPase_dom"/>
</dbReference>
<dbReference type="PANTHER" id="PTHR35526:SF3">
    <property type="entry name" value="ANTI-SIGMA-F FACTOR RSBW"/>
    <property type="match status" value="1"/>
</dbReference>
<dbReference type="Pfam" id="PF13581">
    <property type="entry name" value="HATPase_c_2"/>
    <property type="match status" value="1"/>
</dbReference>
<protein>
    <submittedName>
        <fullName evidence="4">Anti-sigma regulatory factor (Ser/Thr protein kinase)</fullName>
    </submittedName>
</protein>
<evidence type="ECO:0000313" key="4">
    <source>
        <dbReference type="EMBL" id="NYJ33788.1"/>
    </source>
</evidence>
<sequence>MYERSTPAPETAQWPGIRRFLGLFPSRPASIRDARDWLRQRLDLVRIPAPPTDDALLILSELTTNALLHAPEGEPGRAFVVSVFTYRNSLRISVRTTRNTATIPCLEVVRADSESEHGRGLFLVDALAATWGVERTRSGPAVYFSLEWEDSEPSRTTSIPWPRSAHHDSIGE</sequence>
<dbReference type="InterPro" id="IPR036890">
    <property type="entry name" value="HATPase_C_sf"/>
</dbReference>
<dbReference type="GO" id="GO:0004674">
    <property type="term" value="F:protein serine/threonine kinase activity"/>
    <property type="evidence" value="ECO:0007669"/>
    <property type="project" value="UniProtKB-KW"/>
</dbReference>
<dbReference type="EMBL" id="JACCFS010000001">
    <property type="protein sequence ID" value="NYJ33788.1"/>
    <property type="molecule type" value="Genomic_DNA"/>
</dbReference>
<evidence type="ECO:0000313" key="5">
    <source>
        <dbReference type="Proteomes" id="UP000572051"/>
    </source>
</evidence>
<dbReference type="AlphaFoldDB" id="A0A7Z0EKJ7"/>
<evidence type="ECO:0000259" key="3">
    <source>
        <dbReference type="Pfam" id="PF13581"/>
    </source>
</evidence>
<dbReference type="PANTHER" id="PTHR35526">
    <property type="entry name" value="ANTI-SIGMA-F FACTOR RSBW-RELATED"/>
    <property type="match status" value="1"/>
</dbReference>
<evidence type="ECO:0000256" key="1">
    <source>
        <dbReference type="ARBA" id="ARBA00022527"/>
    </source>
</evidence>
<keyword evidence="1" id="KW-0723">Serine/threonine-protein kinase</keyword>
<dbReference type="SUPFAM" id="SSF55874">
    <property type="entry name" value="ATPase domain of HSP90 chaperone/DNA topoisomerase II/histidine kinase"/>
    <property type="match status" value="1"/>
</dbReference>
<keyword evidence="5" id="KW-1185">Reference proteome</keyword>
<name>A0A7Z0EKJ7_9ACTN</name>
<keyword evidence="1" id="KW-0418">Kinase</keyword>
<dbReference type="Proteomes" id="UP000572051">
    <property type="component" value="Unassembled WGS sequence"/>
</dbReference>
<accession>A0A7Z0EKJ7</accession>